<keyword evidence="7" id="KW-1015">Disulfide bond</keyword>
<dbReference type="PRINTS" id="PR00411">
    <property type="entry name" value="PNDRDTASEI"/>
</dbReference>
<dbReference type="InterPro" id="IPR012999">
    <property type="entry name" value="Pyr_OxRdtase_I_AS"/>
</dbReference>
<dbReference type="Proteomes" id="UP000065473">
    <property type="component" value="Chromosome"/>
</dbReference>
<evidence type="ECO:0000256" key="9">
    <source>
        <dbReference type="RuleBase" id="RU003691"/>
    </source>
</evidence>
<evidence type="ECO:0000256" key="2">
    <source>
        <dbReference type="ARBA" id="ARBA00007532"/>
    </source>
</evidence>
<comment type="similarity">
    <text evidence="2 9">Belongs to the class-I pyridine nucleotide-disulfide oxidoreductase family.</text>
</comment>
<dbReference type="Pfam" id="PF02852">
    <property type="entry name" value="Pyr_redox_dim"/>
    <property type="match status" value="1"/>
</dbReference>
<keyword evidence="3 9" id="KW-0285">Flavoprotein</keyword>
<organism evidence="13 14">
    <name type="scientific">Sulfolobus acidocaldarius</name>
    <dbReference type="NCBI Taxonomy" id="2285"/>
    <lineage>
        <taxon>Archaea</taxon>
        <taxon>Thermoproteota</taxon>
        <taxon>Thermoprotei</taxon>
        <taxon>Sulfolobales</taxon>
        <taxon>Sulfolobaceae</taxon>
        <taxon>Sulfolobus</taxon>
    </lineage>
</organism>
<dbReference type="PROSITE" id="PS00076">
    <property type="entry name" value="PYRIDINE_REDOX_1"/>
    <property type="match status" value="1"/>
</dbReference>
<evidence type="ECO:0000256" key="5">
    <source>
        <dbReference type="ARBA" id="ARBA00023002"/>
    </source>
</evidence>
<reference evidence="14 15" key="1">
    <citation type="submission" date="2015-12" db="EMBL/GenBank/DDBJ databases">
        <title>A stable core within a dynamic pangenome in Sulfolobus acidocaldarius.</title>
        <authorList>
            <person name="Anderson R."/>
            <person name="Kouris A."/>
            <person name="Seward C."/>
            <person name="Campbell K."/>
            <person name="Whitaker R."/>
        </authorList>
    </citation>
    <scope>NUCLEOTIDE SEQUENCE [LARGE SCALE GENOMIC DNA]</scope>
    <source>
        <strain evidence="12 15">GG12-C01-09</strain>
        <strain evidence="13 14">NG05B_CO5_07</strain>
    </source>
</reference>
<dbReference type="InterPro" id="IPR036188">
    <property type="entry name" value="FAD/NAD-bd_sf"/>
</dbReference>
<evidence type="ECO:0000256" key="6">
    <source>
        <dbReference type="ARBA" id="ARBA00023027"/>
    </source>
</evidence>
<evidence type="ECO:0000259" key="11">
    <source>
        <dbReference type="Pfam" id="PF07992"/>
    </source>
</evidence>
<dbReference type="PANTHER" id="PTHR22912">
    <property type="entry name" value="DISULFIDE OXIDOREDUCTASE"/>
    <property type="match status" value="1"/>
</dbReference>
<evidence type="ECO:0000256" key="3">
    <source>
        <dbReference type="ARBA" id="ARBA00022630"/>
    </source>
</evidence>
<dbReference type="Proteomes" id="UP000060043">
    <property type="component" value="Chromosome"/>
</dbReference>
<dbReference type="SUPFAM" id="SSF55424">
    <property type="entry name" value="FAD/NAD-linked reductases, dimerisation (C-terminal) domain"/>
    <property type="match status" value="1"/>
</dbReference>
<dbReference type="EMBL" id="CP013694">
    <property type="protein sequence ID" value="ALU29474.1"/>
    <property type="molecule type" value="Genomic_DNA"/>
</dbReference>
<evidence type="ECO:0000259" key="10">
    <source>
        <dbReference type="Pfam" id="PF02852"/>
    </source>
</evidence>
<evidence type="ECO:0000313" key="15">
    <source>
        <dbReference type="Proteomes" id="UP000065473"/>
    </source>
</evidence>
<dbReference type="RefSeq" id="WP_011277060.1">
    <property type="nucleotide sequence ID" value="NZ_BHWZ01000001.1"/>
</dbReference>
<keyword evidence="6" id="KW-0520">NAD</keyword>
<dbReference type="InterPro" id="IPR016156">
    <property type="entry name" value="FAD/NAD-linked_Rdtase_dimer_sf"/>
</dbReference>
<dbReference type="PANTHER" id="PTHR22912:SF151">
    <property type="entry name" value="DIHYDROLIPOYL DEHYDROGENASE, MITOCHONDRIAL"/>
    <property type="match status" value="1"/>
</dbReference>
<dbReference type="GO" id="GO:0050660">
    <property type="term" value="F:flavin adenine dinucleotide binding"/>
    <property type="evidence" value="ECO:0007669"/>
    <property type="project" value="TreeGrafter"/>
</dbReference>
<evidence type="ECO:0000313" key="13">
    <source>
        <dbReference type="EMBL" id="ALU32202.1"/>
    </source>
</evidence>
<evidence type="ECO:0000256" key="4">
    <source>
        <dbReference type="ARBA" id="ARBA00022827"/>
    </source>
</evidence>
<dbReference type="OrthoDB" id="27922at2157"/>
<dbReference type="InterPro" id="IPR023753">
    <property type="entry name" value="FAD/NAD-binding_dom"/>
</dbReference>
<feature type="domain" description="FAD/NAD(P)-binding" evidence="11">
    <location>
        <begin position="1"/>
        <end position="292"/>
    </location>
</feature>
<accession>A0A0U3FG68</accession>
<keyword evidence="5 9" id="KW-0560">Oxidoreductase</keyword>
<dbReference type="GO" id="GO:0006103">
    <property type="term" value="P:2-oxoglutarate metabolic process"/>
    <property type="evidence" value="ECO:0007669"/>
    <property type="project" value="TreeGrafter"/>
</dbReference>
<feature type="domain" description="Pyridine nucleotide-disulphide oxidoreductase dimerisation" evidence="10">
    <location>
        <begin position="313"/>
        <end position="408"/>
    </location>
</feature>
<dbReference type="OMA" id="WASMLND"/>
<dbReference type="SUPFAM" id="SSF51905">
    <property type="entry name" value="FAD/NAD(P)-binding domain"/>
    <property type="match status" value="1"/>
</dbReference>
<evidence type="ECO:0000313" key="14">
    <source>
        <dbReference type="Proteomes" id="UP000060043"/>
    </source>
</evidence>
<dbReference type="AlphaFoldDB" id="A0A0U3FG68"/>
<dbReference type="Gene3D" id="3.30.390.30">
    <property type="match status" value="1"/>
</dbReference>
<proteinExistence type="inferred from homology"/>
<evidence type="ECO:0000313" key="12">
    <source>
        <dbReference type="EMBL" id="ALU29474.1"/>
    </source>
</evidence>
<evidence type="ECO:0000256" key="7">
    <source>
        <dbReference type="ARBA" id="ARBA00023157"/>
    </source>
</evidence>
<dbReference type="InterPro" id="IPR050151">
    <property type="entry name" value="Class-I_Pyr_Nuc-Dis_Oxidored"/>
</dbReference>
<dbReference type="EMBL" id="CP013695">
    <property type="protein sequence ID" value="ALU32202.1"/>
    <property type="molecule type" value="Genomic_DNA"/>
</dbReference>
<dbReference type="Gene3D" id="3.50.50.60">
    <property type="entry name" value="FAD/NAD(P)-binding domain"/>
    <property type="match status" value="2"/>
</dbReference>
<gene>
    <name evidence="12" type="ORF">ATY89_05600</name>
    <name evidence="13" type="ORF">ATZ20_08625</name>
</gene>
<dbReference type="STRING" id="1435377.SUSAZ_00690"/>
<dbReference type="Pfam" id="PF07992">
    <property type="entry name" value="Pyr_redox_2"/>
    <property type="match status" value="1"/>
</dbReference>
<dbReference type="InterPro" id="IPR004099">
    <property type="entry name" value="Pyr_nucl-diS_OxRdtase_dimer"/>
</dbReference>
<sequence length="414" mass="45316">MRIVVIGSGPAGLYSAITSSSLGNKVTLVEKEDRLGGTCVLYGCIPSKAMLHPLILSSGIEKVKGNSKIEFNFKEISELGINAVNRVSKGTEYMLEKYNVDIIHGRAILKGNSVEVNGQTLSSDKIIIATGTVKPQVQGSIASDDLPYLDRDFQKVVIIGGGVGGVEYGWLLRALGKEIFVVEKENLLLPRHDPDLRNSVTYTFRKMGFSLLLGKEVKKIERNKVVLDDGKEIEGDIILMSFGRTANVNGFEGVPHDKWIKVNEFMETEIRGVYAAGDVTGSFTAHEAISKGITAGYNASGIASRYRSDGIVKVIYTKPQIAYVGDTTRGKCVKLNMASLTRAIAEKETEGFVKVCVEDDKVIGAVAFSERAEEIVSVLGLAIRYNIKVKELAEYPFPHPSYLETINEIMRELK</sequence>
<keyword evidence="4 9" id="KW-0274">FAD</keyword>
<keyword evidence="8 9" id="KW-0676">Redox-active center</keyword>
<protein>
    <submittedName>
        <fullName evidence="13">Pyridine nucleotide-disulfide oxidoreductase</fullName>
    </submittedName>
</protein>
<dbReference type="GO" id="GO:0004148">
    <property type="term" value="F:dihydrolipoyl dehydrogenase (NADH) activity"/>
    <property type="evidence" value="ECO:0007669"/>
    <property type="project" value="TreeGrafter"/>
</dbReference>
<comment type="cofactor">
    <cofactor evidence="1">
        <name>FAD</name>
        <dbReference type="ChEBI" id="CHEBI:57692"/>
    </cofactor>
</comment>
<dbReference type="PRINTS" id="PR00368">
    <property type="entry name" value="FADPNR"/>
</dbReference>
<name>A0A0U3FG68_9CREN</name>
<dbReference type="PaxDb" id="1435377-SUSAZ_00690"/>
<evidence type="ECO:0000256" key="1">
    <source>
        <dbReference type="ARBA" id="ARBA00001974"/>
    </source>
</evidence>
<evidence type="ECO:0000256" key="8">
    <source>
        <dbReference type="ARBA" id="ARBA00023284"/>
    </source>
</evidence>
<dbReference type="GeneID" id="14550665"/>